<organism evidence="1 2">
    <name type="scientific">Mucuna pruriens</name>
    <name type="common">Velvet bean</name>
    <name type="synonym">Dolichos pruriens</name>
    <dbReference type="NCBI Taxonomy" id="157652"/>
    <lineage>
        <taxon>Eukaryota</taxon>
        <taxon>Viridiplantae</taxon>
        <taxon>Streptophyta</taxon>
        <taxon>Embryophyta</taxon>
        <taxon>Tracheophyta</taxon>
        <taxon>Spermatophyta</taxon>
        <taxon>Magnoliopsida</taxon>
        <taxon>eudicotyledons</taxon>
        <taxon>Gunneridae</taxon>
        <taxon>Pentapetalae</taxon>
        <taxon>rosids</taxon>
        <taxon>fabids</taxon>
        <taxon>Fabales</taxon>
        <taxon>Fabaceae</taxon>
        <taxon>Papilionoideae</taxon>
        <taxon>50 kb inversion clade</taxon>
        <taxon>NPAAA clade</taxon>
        <taxon>indigoferoid/millettioid clade</taxon>
        <taxon>Phaseoleae</taxon>
        <taxon>Mucuna</taxon>
    </lineage>
</organism>
<gene>
    <name evidence="1" type="ORF">CR513_60661</name>
</gene>
<name>A0A371E559_MUCPR</name>
<comment type="caution">
    <text evidence="1">The sequence shown here is derived from an EMBL/GenBank/DDBJ whole genome shotgun (WGS) entry which is preliminary data.</text>
</comment>
<dbReference type="AlphaFoldDB" id="A0A371E559"/>
<feature type="non-terminal residue" evidence="1">
    <location>
        <position position="1"/>
    </location>
</feature>
<reference evidence="1" key="1">
    <citation type="submission" date="2018-05" db="EMBL/GenBank/DDBJ databases">
        <title>Draft genome of Mucuna pruriens seed.</title>
        <authorList>
            <person name="Nnadi N.E."/>
            <person name="Vos R."/>
            <person name="Hasami M.H."/>
            <person name="Devisetty U.K."/>
            <person name="Aguiy J.C."/>
        </authorList>
    </citation>
    <scope>NUCLEOTIDE SEQUENCE [LARGE SCALE GENOMIC DNA]</scope>
    <source>
        <strain evidence="1">JCA_2017</strain>
    </source>
</reference>
<evidence type="ECO:0000313" key="2">
    <source>
        <dbReference type="Proteomes" id="UP000257109"/>
    </source>
</evidence>
<dbReference type="EMBL" id="QJKJ01016330">
    <property type="protein sequence ID" value="RDX61133.1"/>
    <property type="molecule type" value="Genomic_DNA"/>
</dbReference>
<keyword evidence="2" id="KW-1185">Reference proteome</keyword>
<dbReference type="Proteomes" id="UP000257109">
    <property type="component" value="Unassembled WGS sequence"/>
</dbReference>
<evidence type="ECO:0000313" key="1">
    <source>
        <dbReference type="EMBL" id="RDX61133.1"/>
    </source>
</evidence>
<protein>
    <submittedName>
        <fullName evidence="1">Uncharacterized protein</fullName>
    </submittedName>
</protein>
<sequence>TARPRGERTPTCKEEELGCSDRPRAASDHHYSSHLSIRGRRIKVEVMVVDHLTVAKVVVLVGEIWPPSQLYHSQLNLGVNNSYCPMRHTSYDSGGIRAYLCRGIVPPIPFVMATPSTPKGSSTPKYPSLHSKHPVDKRLLLQVINKE</sequence>
<accession>A0A371E559</accession>
<proteinExistence type="predicted"/>